<reference evidence="3" key="1">
    <citation type="submission" date="2024-07" db="EMBL/GenBank/DDBJ databases">
        <title>Identification and characteristics of a novel species of coltsfoot's symbiotic bacteria.</title>
        <authorList>
            <person name="Juszczyk A."/>
            <person name="Jasielczuk I."/>
            <person name="Gurgul A."/>
            <person name="Rogala M."/>
            <person name="Kowalczyk A."/>
            <person name="Szmatola T."/>
            <person name="Kosecka-Strojek M."/>
            <person name="Arent Z."/>
            <person name="Latowski D."/>
        </authorList>
    </citation>
    <scope>NUCLEOTIDE SEQUENCE</scope>
    <source>
        <strain evidence="3">Hg7Tf</strain>
    </source>
</reference>
<evidence type="ECO:0000259" key="2">
    <source>
        <dbReference type="Pfam" id="PF01757"/>
    </source>
</evidence>
<keyword evidence="1" id="KW-0472">Membrane</keyword>
<dbReference type="Pfam" id="PF01757">
    <property type="entry name" value="Acyl_transf_3"/>
    <property type="match status" value="1"/>
</dbReference>
<keyword evidence="3" id="KW-0012">Acyltransferase</keyword>
<evidence type="ECO:0000313" key="3">
    <source>
        <dbReference type="EMBL" id="XDK38531.1"/>
    </source>
</evidence>
<dbReference type="GO" id="GO:0000271">
    <property type="term" value="P:polysaccharide biosynthetic process"/>
    <property type="evidence" value="ECO:0007669"/>
    <property type="project" value="TreeGrafter"/>
</dbReference>
<feature type="domain" description="Acyltransferase 3" evidence="2">
    <location>
        <begin position="4"/>
        <end position="311"/>
    </location>
</feature>
<dbReference type="RefSeq" id="WP_045179984.1">
    <property type="nucleotide sequence ID" value="NZ_CP162607.1"/>
</dbReference>
<dbReference type="GO" id="GO:0016020">
    <property type="term" value="C:membrane"/>
    <property type="evidence" value="ECO:0007669"/>
    <property type="project" value="TreeGrafter"/>
</dbReference>
<feature type="transmembrane region" description="Helical" evidence="1">
    <location>
        <begin position="42"/>
        <end position="61"/>
    </location>
</feature>
<feature type="transmembrane region" description="Helical" evidence="1">
    <location>
        <begin position="160"/>
        <end position="177"/>
    </location>
</feature>
<dbReference type="AlphaFoldDB" id="A0AB39I879"/>
<evidence type="ECO:0000256" key="1">
    <source>
        <dbReference type="SAM" id="Phobius"/>
    </source>
</evidence>
<dbReference type="InterPro" id="IPR050879">
    <property type="entry name" value="Acyltransferase_3"/>
</dbReference>
<feature type="transmembrane region" description="Helical" evidence="1">
    <location>
        <begin position="134"/>
        <end position="153"/>
    </location>
</feature>
<dbReference type="PANTHER" id="PTHR23028:SF53">
    <property type="entry name" value="ACYL_TRANSF_3 DOMAIN-CONTAINING PROTEIN"/>
    <property type="match status" value="1"/>
</dbReference>
<dbReference type="EMBL" id="CP162607">
    <property type="protein sequence ID" value="XDK38531.1"/>
    <property type="molecule type" value="Genomic_DNA"/>
</dbReference>
<dbReference type="GO" id="GO:0016747">
    <property type="term" value="F:acyltransferase activity, transferring groups other than amino-acyl groups"/>
    <property type="evidence" value="ECO:0007669"/>
    <property type="project" value="InterPro"/>
</dbReference>
<keyword evidence="3" id="KW-0808">Transferase</keyword>
<organism evidence="3">
    <name type="scientific">Pseudomonas sp. Hg7Tf</name>
    <dbReference type="NCBI Taxonomy" id="3236988"/>
    <lineage>
        <taxon>Bacteria</taxon>
        <taxon>Pseudomonadati</taxon>
        <taxon>Pseudomonadota</taxon>
        <taxon>Gammaproteobacteria</taxon>
        <taxon>Pseudomonadales</taxon>
        <taxon>Pseudomonadaceae</taxon>
        <taxon>Pseudomonas</taxon>
    </lineage>
</organism>
<accession>A0AB39I879</accession>
<dbReference type="EC" id="2.3.-.-" evidence="3"/>
<proteinExistence type="predicted"/>
<feature type="transmembrane region" description="Helical" evidence="1">
    <location>
        <begin position="234"/>
        <end position="255"/>
    </location>
</feature>
<feature type="transmembrane region" description="Helical" evidence="1">
    <location>
        <begin position="291"/>
        <end position="315"/>
    </location>
</feature>
<keyword evidence="1" id="KW-1133">Transmembrane helix</keyword>
<feature type="transmembrane region" description="Helical" evidence="1">
    <location>
        <begin position="267"/>
        <end position="285"/>
    </location>
</feature>
<feature type="transmembrane region" description="Helical" evidence="1">
    <location>
        <begin position="82"/>
        <end position="101"/>
    </location>
</feature>
<dbReference type="PANTHER" id="PTHR23028">
    <property type="entry name" value="ACETYLTRANSFERASE"/>
    <property type="match status" value="1"/>
</dbReference>
<sequence length="344" mass="39148">MLFSLQALRALAAWVVVCHHFMQIFFDFHASGPVGQFLVDRGAVGVDVFFVISGLVIYLSTRDKAIEPKRFLLNRALRIVPAYWFYTALMGLLLLTARQWMPHQAIDLEHFVLSLLFIPAENPGGYGQYPTLNVGWTLNYEMFFYLLFSLVFLVRQQHRLLVVAAALLLFSEVLTRAGLLNHFYRNNIVYEFLLGIGIGVLYRRGWIAQGLWLPLAILLSAGVAIHYLDASRRVLHWGLPSALIVLACVSLEPYFKGNRVLKALGDCSYSVYLIHVLVLYAGWFASQRLDLNPYAVFSLCVPLIAVLSWLSYLLLEKRLYRRLSDWFAPAQGAPAPVMLSRQNY</sequence>
<protein>
    <submittedName>
        <fullName evidence="3">Acyltransferase family protein</fullName>
        <ecNumber evidence="3">2.3.-.-</ecNumber>
    </submittedName>
</protein>
<name>A0AB39I879_9PSED</name>
<gene>
    <name evidence="3" type="ORF">AB4Y39_07670</name>
</gene>
<feature type="transmembrane region" description="Helical" evidence="1">
    <location>
        <begin position="211"/>
        <end position="228"/>
    </location>
</feature>
<dbReference type="InterPro" id="IPR002656">
    <property type="entry name" value="Acyl_transf_3_dom"/>
</dbReference>
<keyword evidence="1" id="KW-0812">Transmembrane</keyword>